<dbReference type="EMBL" id="VZRE01003142">
    <property type="protein sequence ID" value="NWU07811.1"/>
    <property type="molecule type" value="Genomic_DNA"/>
</dbReference>
<dbReference type="Proteomes" id="UP000543364">
    <property type="component" value="Unassembled WGS sequence"/>
</dbReference>
<dbReference type="SUPFAM" id="SSF49899">
    <property type="entry name" value="Concanavalin A-like lectins/glucanases"/>
    <property type="match status" value="1"/>
</dbReference>
<sequence>GWALTGPERVPLALARVPRRVRVSLDHDGGRVAFFDAEARALIFAFPGASFGGRRGRPWFLVWGEGARLTLCP</sequence>
<evidence type="ECO:0000313" key="3">
    <source>
        <dbReference type="Proteomes" id="UP000543364"/>
    </source>
</evidence>
<organism evidence="2 3">
    <name type="scientific">Cephalopterus ornatus</name>
    <name type="common">Amazonian umbrellabird</name>
    <dbReference type="NCBI Taxonomy" id="114276"/>
    <lineage>
        <taxon>Eukaryota</taxon>
        <taxon>Metazoa</taxon>
        <taxon>Chordata</taxon>
        <taxon>Craniata</taxon>
        <taxon>Vertebrata</taxon>
        <taxon>Euteleostomi</taxon>
        <taxon>Archelosauria</taxon>
        <taxon>Archosauria</taxon>
        <taxon>Dinosauria</taxon>
        <taxon>Saurischia</taxon>
        <taxon>Theropoda</taxon>
        <taxon>Coelurosauria</taxon>
        <taxon>Aves</taxon>
        <taxon>Neognathae</taxon>
        <taxon>Neoaves</taxon>
        <taxon>Telluraves</taxon>
        <taxon>Australaves</taxon>
        <taxon>Passeriformes</taxon>
        <taxon>Cotingidae</taxon>
        <taxon>Cephalopterus</taxon>
    </lineage>
</organism>
<feature type="domain" description="B30.2/SPRY" evidence="1">
    <location>
        <begin position="1"/>
        <end position="73"/>
    </location>
</feature>
<keyword evidence="3" id="KW-1185">Reference proteome</keyword>
<dbReference type="AlphaFoldDB" id="A0A7K5TWG9"/>
<dbReference type="InterPro" id="IPR043136">
    <property type="entry name" value="B30.2/SPRY_sf"/>
</dbReference>
<name>A0A7K5TWG9_CEPOR</name>
<dbReference type="Gene3D" id="2.60.120.920">
    <property type="match status" value="1"/>
</dbReference>
<comment type="caution">
    <text evidence="2">The sequence shown here is derived from an EMBL/GenBank/DDBJ whole genome shotgun (WGS) entry which is preliminary data.</text>
</comment>
<protein>
    <submittedName>
        <fullName evidence="2">TRI15 protein</fullName>
    </submittedName>
</protein>
<accession>A0A7K5TWG9</accession>
<feature type="non-terminal residue" evidence="2">
    <location>
        <position position="73"/>
    </location>
</feature>
<dbReference type="PROSITE" id="PS50188">
    <property type="entry name" value="B302_SPRY"/>
    <property type="match status" value="1"/>
</dbReference>
<dbReference type="InterPro" id="IPR001870">
    <property type="entry name" value="B30.2/SPRY"/>
</dbReference>
<evidence type="ECO:0000313" key="2">
    <source>
        <dbReference type="EMBL" id="NWU07811.1"/>
    </source>
</evidence>
<dbReference type="InterPro" id="IPR013320">
    <property type="entry name" value="ConA-like_dom_sf"/>
</dbReference>
<proteinExistence type="predicted"/>
<feature type="non-terminal residue" evidence="2">
    <location>
        <position position="1"/>
    </location>
</feature>
<evidence type="ECO:0000259" key="1">
    <source>
        <dbReference type="PROSITE" id="PS50188"/>
    </source>
</evidence>
<reference evidence="2 3" key="1">
    <citation type="submission" date="2019-09" db="EMBL/GenBank/DDBJ databases">
        <title>Bird 10,000 Genomes (B10K) Project - Family phase.</title>
        <authorList>
            <person name="Zhang G."/>
        </authorList>
    </citation>
    <scope>NUCLEOTIDE SEQUENCE [LARGE SCALE GENOMIC DNA]</scope>
    <source>
        <strain evidence="2">B10K-DU-001-01</strain>
        <tissue evidence="2">Muscle</tissue>
    </source>
</reference>
<gene>
    <name evidence="2" type="primary">Trim15_0</name>
    <name evidence="2" type="ORF">CEPORN_R15642</name>
</gene>